<dbReference type="InterPro" id="IPR039537">
    <property type="entry name" value="Retrotran_Ty1/copia-like"/>
</dbReference>
<evidence type="ECO:0000256" key="10">
    <source>
        <dbReference type="ARBA" id="ARBA00023172"/>
    </source>
</evidence>
<dbReference type="VEuPathDB" id="FungiDB:BD410DRAFT_699066"/>
<keyword evidence="12" id="KW-1185">Reference proteome</keyword>
<dbReference type="GO" id="GO:0003887">
    <property type="term" value="F:DNA-directed DNA polymerase activity"/>
    <property type="evidence" value="ECO:0007669"/>
    <property type="project" value="UniProtKB-KW"/>
</dbReference>
<keyword evidence="4" id="KW-0255">Endonuclease</keyword>
<evidence type="ECO:0000256" key="6">
    <source>
        <dbReference type="ARBA" id="ARBA00022842"/>
    </source>
</evidence>
<gene>
    <name evidence="11" type="ORF">BD410DRAFT_699066</name>
</gene>
<accession>A0A4Y7Q138</accession>
<keyword evidence="1" id="KW-0548">Nucleotidyltransferase</keyword>
<evidence type="ECO:0000313" key="11">
    <source>
        <dbReference type="EMBL" id="TDL20882.1"/>
    </source>
</evidence>
<keyword evidence="8" id="KW-0695">RNA-directed DNA polymerase</keyword>
<evidence type="ECO:0000256" key="7">
    <source>
        <dbReference type="ARBA" id="ARBA00022908"/>
    </source>
</evidence>
<dbReference type="PANTHER" id="PTHR42648">
    <property type="entry name" value="TRANSPOSASE, PUTATIVE-RELATED"/>
    <property type="match status" value="1"/>
</dbReference>
<keyword evidence="9" id="KW-0808">Transferase</keyword>
<evidence type="ECO:0000313" key="12">
    <source>
        <dbReference type="Proteomes" id="UP000294933"/>
    </source>
</evidence>
<evidence type="ECO:0000256" key="3">
    <source>
        <dbReference type="ARBA" id="ARBA00022723"/>
    </source>
</evidence>
<evidence type="ECO:0000256" key="1">
    <source>
        <dbReference type="ARBA" id="ARBA00022695"/>
    </source>
</evidence>
<keyword evidence="3" id="KW-0479">Metal-binding</keyword>
<keyword evidence="5" id="KW-0378">Hydrolase</keyword>
<dbReference type="OrthoDB" id="7691805at2759"/>
<feature type="non-terminal residue" evidence="11">
    <location>
        <position position="88"/>
    </location>
</feature>
<dbReference type="GO" id="GO:0006310">
    <property type="term" value="P:DNA recombination"/>
    <property type="evidence" value="ECO:0007669"/>
    <property type="project" value="UniProtKB-KW"/>
</dbReference>
<dbReference type="GO" id="GO:0004519">
    <property type="term" value="F:endonuclease activity"/>
    <property type="evidence" value="ECO:0007669"/>
    <property type="project" value="UniProtKB-KW"/>
</dbReference>
<organism evidence="11 12">
    <name type="scientific">Rickenella mellea</name>
    <dbReference type="NCBI Taxonomy" id="50990"/>
    <lineage>
        <taxon>Eukaryota</taxon>
        <taxon>Fungi</taxon>
        <taxon>Dikarya</taxon>
        <taxon>Basidiomycota</taxon>
        <taxon>Agaricomycotina</taxon>
        <taxon>Agaricomycetes</taxon>
        <taxon>Hymenochaetales</taxon>
        <taxon>Rickenellaceae</taxon>
        <taxon>Rickenella</taxon>
    </lineage>
</organism>
<dbReference type="Proteomes" id="UP000294933">
    <property type="component" value="Unassembled WGS sequence"/>
</dbReference>
<dbReference type="GO" id="GO:0046872">
    <property type="term" value="F:metal ion binding"/>
    <property type="evidence" value="ECO:0007669"/>
    <property type="project" value="UniProtKB-KW"/>
</dbReference>
<keyword evidence="7" id="KW-0229">DNA integration</keyword>
<keyword evidence="2" id="KW-0540">Nuclease</keyword>
<evidence type="ECO:0000256" key="8">
    <source>
        <dbReference type="ARBA" id="ARBA00022918"/>
    </source>
</evidence>
<evidence type="ECO:0000256" key="5">
    <source>
        <dbReference type="ARBA" id="ARBA00022801"/>
    </source>
</evidence>
<reference evidence="11 12" key="1">
    <citation type="submission" date="2018-06" db="EMBL/GenBank/DDBJ databases">
        <title>A transcriptomic atlas of mushroom development highlights an independent origin of complex multicellularity.</title>
        <authorList>
            <consortium name="DOE Joint Genome Institute"/>
            <person name="Krizsan K."/>
            <person name="Almasi E."/>
            <person name="Merenyi Z."/>
            <person name="Sahu N."/>
            <person name="Viragh M."/>
            <person name="Koszo T."/>
            <person name="Mondo S."/>
            <person name="Kiss B."/>
            <person name="Balint B."/>
            <person name="Kues U."/>
            <person name="Barry K."/>
            <person name="Hegedus J.C."/>
            <person name="Henrissat B."/>
            <person name="Johnson J."/>
            <person name="Lipzen A."/>
            <person name="Ohm R."/>
            <person name="Nagy I."/>
            <person name="Pangilinan J."/>
            <person name="Yan J."/>
            <person name="Xiong Y."/>
            <person name="Grigoriev I.V."/>
            <person name="Hibbett D.S."/>
            <person name="Nagy L.G."/>
        </authorList>
    </citation>
    <scope>NUCLEOTIDE SEQUENCE [LARGE SCALE GENOMIC DNA]</scope>
    <source>
        <strain evidence="11 12">SZMC22713</strain>
    </source>
</reference>
<dbReference type="GO" id="GO:0016787">
    <property type="term" value="F:hydrolase activity"/>
    <property type="evidence" value="ECO:0007669"/>
    <property type="project" value="UniProtKB-KW"/>
</dbReference>
<proteinExistence type="predicted"/>
<dbReference type="STRING" id="50990.A0A4Y7Q138"/>
<dbReference type="AlphaFoldDB" id="A0A4Y7Q138"/>
<keyword evidence="9" id="KW-0239">DNA-directed DNA polymerase</keyword>
<keyword evidence="6" id="KW-0460">Magnesium</keyword>
<protein>
    <recommendedName>
        <fullName evidence="13">GAG-pre-integrase domain-containing protein</fullName>
    </recommendedName>
</protein>
<evidence type="ECO:0000256" key="9">
    <source>
        <dbReference type="ARBA" id="ARBA00022932"/>
    </source>
</evidence>
<evidence type="ECO:0008006" key="13">
    <source>
        <dbReference type="Google" id="ProtNLM"/>
    </source>
</evidence>
<evidence type="ECO:0000256" key="4">
    <source>
        <dbReference type="ARBA" id="ARBA00022759"/>
    </source>
</evidence>
<dbReference type="GO" id="GO:0003964">
    <property type="term" value="F:RNA-directed DNA polymerase activity"/>
    <property type="evidence" value="ECO:0007669"/>
    <property type="project" value="UniProtKB-KW"/>
</dbReference>
<sequence length="88" mass="9541">LGHLNFKSIKLLAAENMVDGLVLDSTSADYRNPPLCKSCVEGKMMRQPFKTSDTRAAELLNVLHSDLAGPITPMAPSGSQYTAVYLDD</sequence>
<feature type="non-terminal residue" evidence="11">
    <location>
        <position position="1"/>
    </location>
</feature>
<dbReference type="PANTHER" id="PTHR42648:SF11">
    <property type="entry name" value="TRANSPOSON TY4-P GAG-POL POLYPROTEIN"/>
    <property type="match status" value="1"/>
</dbReference>
<evidence type="ECO:0000256" key="2">
    <source>
        <dbReference type="ARBA" id="ARBA00022722"/>
    </source>
</evidence>
<name>A0A4Y7Q138_9AGAM</name>
<keyword evidence="10" id="KW-0233">DNA recombination</keyword>
<dbReference type="GO" id="GO:0015074">
    <property type="term" value="P:DNA integration"/>
    <property type="evidence" value="ECO:0007669"/>
    <property type="project" value="UniProtKB-KW"/>
</dbReference>
<dbReference type="EMBL" id="ML170184">
    <property type="protein sequence ID" value="TDL20882.1"/>
    <property type="molecule type" value="Genomic_DNA"/>
</dbReference>